<dbReference type="InterPro" id="IPR008969">
    <property type="entry name" value="CarboxyPept-like_regulatory"/>
</dbReference>
<dbReference type="CDD" id="cd04221">
    <property type="entry name" value="MauL"/>
    <property type="match status" value="1"/>
</dbReference>
<organism evidence="1 2">
    <name type="scientific">Aromatoleum toluvorans</name>
    <dbReference type="NCBI Taxonomy" id="92002"/>
    <lineage>
        <taxon>Bacteria</taxon>
        <taxon>Pseudomonadati</taxon>
        <taxon>Pseudomonadota</taxon>
        <taxon>Betaproteobacteria</taxon>
        <taxon>Rhodocyclales</taxon>
        <taxon>Rhodocyclaceae</taxon>
        <taxon>Aromatoleum</taxon>
    </lineage>
</organism>
<reference evidence="1 2" key="1">
    <citation type="submission" date="2019-12" db="EMBL/GenBank/DDBJ databases">
        <title>Comparative genomics gives insights into the taxonomy of the Azoarcus-Aromatoleum group and reveals separate origins of nif in the plant-associated Azoarcus and non-plant-associated Aromatoleum sub-groups.</title>
        <authorList>
            <person name="Lafos M."/>
            <person name="Maluk M."/>
            <person name="Batista M."/>
            <person name="Junghare M."/>
            <person name="Carmona M."/>
            <person name="Faoro H."/>
            <person name="Cruz L.M."/>
            <person name="Battistoni F."/>
            <person name="De Souza E."/>
            <person name="Pedrosa F."/>
            <person name="Chen W.-M."/>
            <person name="Poole P.S."/>
            <person name="Dixon R.A."/>
            <person name="James E.K."/>
        </authorList>
    </citation>
    <scope>NUCLEOTIDE SEQUENCE [LARGE SCALE GENOMIC DNA]</scope>
    <source>
        <strain evidence="1 2">Td21</strain>
    </source>
</reference>
<dbReference type="InterPro" id="IPR034242">
    <property type="entry name" value="MauL"/>
</dbReference>
<protein>
    <recommendedName>
        <fullName evidence="3">Plastocyanin</fullName>
    </recommendedName>
</protein>
<evidence type="ECO:0000313" key="1">
    <source>
        <dbReference type="EMBL" id="NMG46216.1"/>
    </source>
</evidence>
<sequence length="237" mass="24746">MAMCTRSLKMPARYRRSVSAGVGGGVLAALLALLLAAPDATAGEIRAAVRDRDGKPVADAVVVAVPAAGTASASHPGVAEEDQRNKEFVPHVLPVQAGTRVSFPNNDNIRHHVYSFSPAKTFELPLYSGTPASPVLFDKPGVIVLGCNIHDWMVGYIYVSESPHFAKTGADGKATLGGLPGGDYTLRVWHPQLEGGEQATARQLAVPSSGAVDAATTIGLVPDFRARRAPTPGRGGY</sequence>
<evidence type="ECO:0008006" key="3">
    <source>
        <dbReference type="Google" id="ProtNLM"/>
    </source>
</evidence>
<proteinExistence type="predicted"/>
<dbReference type="EMBL" id="WTVN01000054">
    <property type="protein sequence ID" value="NMG46216.1"/>
    <property type="molecule type" value="Genomic_DNA"/>
</dbReference>
<dbReference type="SUPFAM" id="SSF49503">
    <property type="entry name" value="Cupredoxins"/>
    <property type="match status" value="1"/>
</dbReference>
<dbReference type="SUPFAM" id="SSF49464">
    <property type="entry name" value="Carboxypeptidase regulatory domain-like"/>
    <property type="match status" value="1"/>
</dbReference>
<gene>
    <name evidence="1" type="ORF">GPA22_21070</name>
</gene>
<dbReference type="InterPro" id="IPR008972">
    <property type="entry name" value="Cupredoxin"/>
</dbReference>
<accession>A0ABX1Q3B6</accession>
<comment type="caution">
    <text evidence="1">The sequence shown here is derived from an EMBL/GenBank/DDBJ whole genome shotgun (WGS) entry which is preliminary data.</text>
</comment>
<evidence type="ECO:0000313" key="2">
    <source>
        <dbReference type="Proteomes" id="UP000623795"/>
    </source>
</evidence>
<dbReference type="Gene3D" id="2.60.40.420">
    <property type="entry name" value="Cupredoxins - blue copper proteins"/>
    <property type="match status" value="1"/>
</dbReference>
<keyword evidence="2" id="KW-1185">Reference proteome</keyword>
<name>A0ABX1Q3B6_9RHOO</name>
<dbReference type="Proteomes" id="UP000623795">
    <property type="component" value="Unassembled WGS sequence"/>
</dbReference>